<dbReference type="Proteomes" id="UP000077763">
    <property type="component" value="Unassembled WGS sequence"/>
</dbReference>
<organism evidence="2 3">
    <name type="scientific">Methylomonas methanica</name>
    <dbReference type="NCBI Taxonomy" id="421"/>
    <lineage>
        <taxon>Bacteria</taxon>
        <taxon>Pseudomonadati</taxon>
        <taxon>Pseudomonadota</taxon>
        <taxon>Gammaproteobacteria</taxon>
        <taxon>Methylococcales</taxon>
        <taxon>Methylococcaceae</taxon>
        <taxon>Methylomonas</taxon>
    </lineage>
</organism>
<comment type="caution">
    <text evidence="2">The sequence shown here is derived from an EMBL/GenBank/DDBJ whole genome shotgun (WGS) entry which is preliminary data.</text>
</comment>
<evidence type="ECO:0000313" key="3">
    <source>
        <dbReference type="Proteomes" id="UP000077763"/>
    </source>
</evidence>
<proteinExistence type="predicted"/>
<dbReference type="EMBL" id="LUUH01000038">
    <property type="protein sequence ID" value="OAI06020.1"/>
    <property type="molecule type" value="Genomic_DNA"/>
</dbReference>
<evidence type="ECO:0000313" key="2">
    <source>
        <dbReference type="EMBL" id="OAI06020.1"/>
    </source>
</evidence>
<dbReference type="PROSITE" id="PS51257">
    <property type="entry name" value="PROKAR_LIPOPROTEIN"/>
    <property type="match status" value="1"/>
</dbReference>
<dbReference type="AlphaFoldDB" id="A0A177MM62"/>
<protein>
    <submittedName>
        <fullName evidence="2">Uncharacterized protein</fullName>
    </submittedName>
</protein>
<evidence type="ECO:0000256" key="1">
    <source>
        <dbReference type="SAM" id="MobiDB-lite"/>
    </source>
</evidence>
<dbReference type="RefSeq" id="WP_064036170.1">
    <property type="nucleotide sequence ID" value="NZ_LUUH01000038.1"/>
</dbReference>
<reference evidence="2 3" key="1">
    <citation type="submission" date="2016-03" db="EMBL/GenBank/DDBJ databases">
        <authorList>
            <person name="Ploux O."/>
        </authorList>
    </citation>
    <scope>NUCLEOTIDE SEQUENCE [LARGE SCALE GENOMIC DNA]</scope>
    <source>
        <strain evidence="2 3">R-45371</strain>
    </source>
</reference>
<gene>
    <name evidence="2" type="ORF">A1353_10035</name>
</gene>
<accession>A0A177MM62</accession>
<feature type="compositionally biased region" description="Polar residues" evidence="1">
    <location>
        <begin position="165"/>
        <end position="183"/>
    </location>
</feature>
<feature type="region of interest" description="Disordered" evidence="1">
    <location>
        <begin position="159"/>
        <end position="183"/>
    </location>
</feature>
<sequence>MKNPTTFTLALITGITLLSCGIMTGCGQDQAKSSAPSKAAVKQTLRTASLLGAVSDNTGPLKTGTVSLLSESGQTLASTELNNSQRYEIQVPAGTDLPVILSYTPGPNAPKDAQLISVVIHPDASKYDINPTTTAIAKQAKAMGGYTHNNMVQAAESTAHVPDANKTTSGFRGDPTTQYGGWH</sequence>
<name>A0A177MM62_METMH</name>